<keyword evidence="4" id="KW-1185">Reference proteome</keyword>
<dbReference type="RefSeq" id="XP_009031069.1">
    <property type="nucleotide sequence ID" value="XM_009032821.1"/>
</dbReference>
<feature type="region of interest" description="Disordered" evidence="1">
    <location>
        <begin position="181"/>
        <end position="212"/>
    </location>
</feature>
<reference evidence="2 4" key="2">
    <citation type="journal article" date="2013" name="Nature">
        <title>Insights into bilaterian evolution from three spiralian genomes.</title>
        <authorList>
            <person name="Simakov O."/>
            <person name="Marletaz F."/>
            <person name="Cho S.J."/>
            <person name="Edsinger-Gonzales E."/>
            <person name="Havlak P."/>
            <person name="Hellsten U."/>
            <person name="Kuo D.H."/>
            <person name="Larsson T."/>
            <person name="Lv J."/>
            <person name="Arendt D."/>
            <person name="Savage R."/>
            <person name="Osoegawa K."/>
            <person name="de Jong P."/>
            <person name="Grimwood J."/>
            <person name="Chapman J.A."/>
            <person name="Shapiro H."/>
            <person name="Aerts A."/>
            <person name="Otillar R.P."/>
            <person name="Terry A.Y."/>
            <person name="Boore J.L."/>
            <person name="Grigoriev I.V."/>
            <person name="Lindberg D.R."/>
            <person name="Seaver E.C."/>
            <person name="Weisblat D.A."/>
            <person name="Putnam N.H."/>
            <person name="Rokhsar D.S."/>
        </authorList>
    </citation>
    <scope>NUCLEOTIDE SEQUENCE</scope>
</reference>
<feature type="compositionally biased region" description="Basic residues" evidence="1">
    <location>
        <begin position="181"/>
        <end position="190"/>
    </location>
</feature>
<dbReference type="InParanoid" id="T1FID8"/>
<gene>
    <name evidence="3" type="primary">20208587</name>
    <name evidence="2" type="ORF">HELRODRAFT_182574</name>
</gene>
<evidence type="ECO:0000313" key="2">
    <source>
        <dbReference type="EMBL" id="ESN90866.1"/>
    </source>
</evidence>
<sequence>MKLYEYKTPEILSQLYSVNKLWDFNIVGQEIWLNIYRNGDSLYWVSDNSKLTKYLFLDNKTSLKTDTVALTMYVGADLEKSYWNEQSSATDITLCQKSQKPVLNRTFRSTLYNDNNDNYFNVGCNNQPSITLSSNNNERDAAYEYADPSKTTEHQYRVRLGSYLEFEPNNSGYFTIKYSRKRKREEKKKKEKEIERQGKKKYKRSTQQLNGGMMKTTADKMHSGMTLNAPFYGSPFWEDPGEAVPSALVLSALPARP</sequence>
<name>T1FID8_HELRO</name>
<dbReference type="KEGG" id="hro:HELRODRAFT_182574"/>
<reference evidence="4" key="1">
    <citation type="submission" date="2012-12" db="EMBL/GenBank/DDBJ databases">
        <authorList>
            <person name="Hellsten U."/>
            <person name="Grimwood J."/>
            <person name="Chapman J.A."/>
            <person name="Shapiro H."/>
            <person name="Aerts A."/>
            <person name="Otillar R.P."/>
            <person name="Terry A.Y."/>
            <person name="Boore J.L."/>
            <person name="Simakov O."/>
            <person name="Marletaz F."/>
            <person name="Cho S.-J."/>
            <person name="Edsinger-Gonzales E."/>
            <person name="Havlak P."/>
            <person name="Kuo D.-H."/>
            <person name="Larsson T."/>
            <person name="Lv J."/>
            <person name="Arendt D."/>
            <person name="Savage R."/>
            <person name="Osoegawa K."/>
            <person name="de Jong P."/>
            <person name="Lindberg D.R."/>
            <person name="Seaver E.C."/>
            <person name="Weisblat D.A."/>
            <person name="Putnam N.H."/>
            <person name="Grigoriev I.V."/>
            <person name="Rokhsar D.S."/>
        </authorList>
    </citation>
    <scope>NUCLEOTIDE SEQUENCE</scope>
</reference>
<dbReference type="EnsemblMetazoa" id="HelroT182574">
    <property type="protein sequence ID" value="HelroP182574"/>
    <property type="gene ID" value="HelroG182574"/>
</dbReference>
<proteinExistence type="predicted"/>
<dbReference type="GeneID" id="20208587"/>
<evidence type="ECO:0000256" key="1">
    <source>
        <dbReference type="SAM" id="MobiDB-lite"/>
    </source>
</evidence>
<accession>T1FID8</accession>
<dbReference type="AlphaFoldDB" id="T1FID8"/>
<organism evidence="3 4">
    <name type="scientific">Helobdella robusta</name>
    <name type="common">Californian leech</name>
    <dbReference type="NCBI Taxonomy" id="6412"/>
    <lineage>
        <taxon>Eukaryota</taxon>
        <taxon>Metazoa</taxon>
        <taxon>Spiralia</taxon>
        <taxon>Lophotrochozoa</taxon>
        <taxon>Annelida</taxon>
        <taxon>Clitellata</taxon>
        <taxon>Hirudinea</taxon>
        <taxon>Rhynchobdellida</taxon>
        <taxon>Glossiphoniidae</taxon>
        <taxon>Helobdella</taxon>
    </lineage>
</organism>
<protein>
    <submittedName>
        <fullName evidence="2 3">Uncharacterized protein</fullName>
    </submittedName>
</protein>
<dbReference type="HOGENOM" id="CLU_1082899_0_0_1"/>
<evidence type="ECO:0000313" key="4">
    <source>
        <dbReference type="Proteomes" id="UP000015101"/>
    </source>
</evidence>
<dbReference type="Proteomes" id="UP000015101">
    <property type="component" value="Unassembled WGS sequence"/>
</dbReference>
<dbReference type="EMBL" id="KB097744">
    <property type="protein sequence ID" value="ESN90866.1"/>
    <property type="molecule type" value="Genomic_DNA"/>
</dbReference>
<dbReference type="CTD" id="20208587"/>
<dbReference type="EMBL" id="AMQM01008259">
    <property type="status" value="NOT_ANNOTATED_CDS"/>
    <property type="molecule type" value="Genomic_DNA"/>
</dbReference>
<evidence type="ECO:0000313" key="3">
    <source>
        <dbReference type="EnsemblMetazoa" id="HelroP182574"/>
    </source>
</evidence>
<reference evidence="3" key="3">
    <citation type="submission" date="2015-06" db="UniProtKB">
        <authorList>
            <consortium name="EnsemblMetazoa"/>
        </authorList>
    </citation>
    <scope>IDENTIFICATION</scope>
</reference>